<feature type="domain" description="Glyoxalase/fosfomycin resistance/dioxygenase" evidence="1">
    <location>
        <begin position="4"/>
        <end position="129"/>
    </location>
</feature>
<protein>
    <submittedName>
        <fullName evidence="2">VOC family protein</fullName>
    </submittedName>
</protein>
<proteinExistence type="predicted"/>
<dbReference type="PANTHER" id="PTHR33990">
    <property type="entry name" value="PROTEIN YJDN-RELATED"/>
    <property type="match status" value="1"/>
</dbReference>
<keyword evidence="3" id="KW-1185">Reference proteome</keyword>
<sequence>MASRLNPYLSFTDNARQAMEFYHGVFGGDLVLNTFGEFGDPGGPFAELIMHAMLTTPQGFTLMAADTPPEMPYASGTSITVSLSGDDDAELRGFWSKLSEEGSISFPLEKQMWGDVFGQCVDRFGVGWMVNITTKPGLSE</sequence>
<evidence type="ECO:0000313" key="3">
    <source>
        <dbReference type="Proteomes" id="UP001595914"/>
    </source>
</evidence>
<comment type="caution">
    <text evidence="2">The sequence shown here is derived from an EMBL/GenBank/DDBJ whole genome shotgun (WGS) entry which is preliminary data.</text>
</comment>
<evidence type="ECO:0000313" key="2">
    <source>
        <dbReference type="EMBL" id="MFC4605400.1"/>
    </source>
</evidence>
<organism evidence="2 3">
    <name type="scientific">Rhodococcus kronopolitis</name>
    <dbReference type="NCBI Taxonomy" id="1460226"/>
    <lineage>
        <taxon>Bacteria</taxon>
        <taxon>Bacillati</taxon>
        <taxon>Actinomycetota</taxon>
        <taxon>Actinomycetes</taxon>
        <taxon>Mycobacteriales</taxon>
        <taxon>Nocardiaceae</taxon>
        <taxon>Rhodococcus</taxon>
    </lineage>
</organism>
<dbReference type="InterPro" id="IPR004360">
    <property type="entry name" value="Glyas_Fos-R_dOase_dom"/>
</dbReference>
<gene>
    <name evidence="2" type="ORF">ACFO6S_17000</name>
</gene>
<dbReference type="RefSeq" id="WP_378418964.1">
    <property type="nucleotide sequence ID" value="NZ_JBHSFO010000010.1"/>
</dbReference>
<name>A0ABV9FTP4_9NOCA</name>
<evidence type="ECO:0000259" key="1">
    <source>
        <dbReference type="Pfam" id="PF00903"/>
    </source>
</evidence>
<dbReference type="InterPro" id="IPR028973">
    <property type="entry name" value="PhnB-like"/>
</dbReference>
<dbReference type="PANTHER" id="PTHR33990:SF1">
    <property type="entry name" value="PROTEIN YJDN"/>
    <property type="match status" value="1"/>
</dbReference>
<dbReference type="SUPFAM" id="SSF54593">
    <property type="entry name" value="Glyoxalase/Bleomycin resistance protein/Dihydroxybiphenyl dioxygenase"/>
    <property type="match status" value="1"/>
</dbReference>
<reference evidence="3" key="1">
    <citation type="journal article" date="2019" name="Int. J. Syst. Evol. Microbiol.">
        <title>The Global Catalogue of Microorganisms (GCM) 10K type strain sequencing project: providing services to taxonomists for standard genome sequencing and annotation.</title>
        <authorList>
            <consortium name="The Broad Institute Genomics Platform"/>
            <consortium name="The Broad Institute Genome Sequencing Center for Infectious Disease"/>
            <person name="Wu L."/>
            <person name="Ma J."/>
        </authorList>
    </citation>
    <scope>NUCLEOTIDE SEQUENCE [LARGE SCALE GENOMIC DNA]</scope>
    <source>
        <strain evidence="3">CCUG 54520</strain>
    </source>
</reference>
<accession>A0ABV9FTP4</accession>
<dbReference type="Proteomes" id="UP001595914">
    <property type="component" value="Unassembled WGS sequence"/>
</dbReference>
<dbReference type="InterPro" id="IPR029068">
    <property type="entry name" value="Glyas_Bleomycin-R_OHBP_Dase"/>
</dbReference>
<dbReference type="Gene3D" id="3.10.180.10">
    <property type="entry name" value="2,3-Dihydroxybiphenyl 1,2-Dioxygenase, domain 1"/>
    <property type="match status" value="1"/>
</dbReference>
<dbReference type="EMBL" id="JBHSFO010000010">
    <property type="protein sequence ID" value="MFC4605400.1"/>
    <property type="molecule type" value="Genomic_DNA"/>
</dbReference>
<dbReference type="CDD" id="cd06588">
    <property type="entry name" value="PhnB_like"/>
    <property type="match status" value="1"/>
</dbReference>
<dbReference type="Pfam" id="PF00903">
    <property type="entry name" value="Glyoxalase"/>
    <property type="match status" value="1"/>
</dbReference>